<keyword evidence="6 10" id="KW-0418">Kinase</keyword>
<keyword evidence="5" id="KW-0547">Nucleotide-binding</keyword>
<proteinExistence type="predicted"/>
<evidence type="ECO:0000256" key="5">
    <source>
        <dbReference type="ARBA" id="ARBA00022741"/>
    </source>
</evidence>
<evidence type="ECO:0000256" key="6">
    <source>
        <dbReference type="ARBA" id="ARBA00022777"/>
    </source>
</evidence>
<comment type="catalytic activity">
    <reaction evidence="1">
        <text>ATP + protein L-histidine = ADP + protein N-phospho-L-histidine.</text>
        <dbReference type="EC" id="2.7.13.3"/>
    </reaction>
</comment>
<dbReference type="InterPro" id="IPR036097">
    <property type="entry name" value="HisK_dim/P_sf"/>
</dbReference>
<dbReference type="GO" id="GO:0016301">
    <property type="term" value="F:kinase activity"/>
    <property type="evidence" value="ECO:0007669"/>
    <property type="project" value="UniProtKB-KW"/>
</dbReference>
<keyword evidence="7" id="KW-0067">ATP-binding</keyword>
<dbReference type="InterPro" id="IPR003661">
    <property type="entry name" value="HisK_dim/P_dom"/>
</dbReference>
<evidence type="ECO:0000256" key="7">
    <source>
        <dbReference type="ARBA" id="ARBA00022840"/>
    </source>
</evidence>
<dbReference type="EC" id="2.7.13.3" evidence="2"/>
<organism evidence="10 11">
    <name type="scientific">Terriglobus aquaticus</name>
    <dbReference type="NCBI Taxonomy" id="940139"/>
    <lineage>
        <taxon>Bacteria</taxon>
        <taxon>Pseudomonadati</taxon>
        <taxon>Acidobacteriota</taxon>
        <taxon>Terriglobia</taxon>
        <taxon>Terriglobales</taxon>
        <taxon>Acidobacteriaceae</taxon>
        <taxon>Terriglobus</taxon>
    </lineage>
</organism>
<evidence type="ECO:0000256" key="4">
    <source>
        <dbReference type="ARBA" id="ARBA00022679"/>
    </source>
</evidence>
<keyword evidence="3" id="KW-0597">Phosphoprotein</keyword>
<dbReference type="CDD" id="cd00082">
    <property type="entry name" value="HisKA"/>
    <property type="match status" value="1"/>
</dbReference>
<reference evidence="10 11" key="1">
    <citation type="submission" date="2024-12" db="EMBL/GenBank/DDBJ databases">
        <authorList>
            <person name="Lee Y."/>
        </authorList>
    </citation>
    <scope>NUCLEOTIDE SEQUENCE [LARGE SCALE GENOMIC DNA]</scope>
    <source>
        <strain evidence="10 11">03SUJ4</strain>
    </source>
</reference>
<gene>
    <name evidence="10" type="ORF">ACK2TP_00145</name>
</gene>
<dbReference type="Gene3D" id="1.10.287.130">
    <property type="match status" value="1"/>
</dbReference>
<accession>A0ABW9KEX4</accession>
<keyword evidence="4" id="KW-0808">Transferase</keyword>
<comment type="caution">
    <text evidence="10">The sequence shown here is derived from an EMBL/GenBank/DDBJ whole genome shotgun (WGS) entry which is preliminary data.</text>
</comment>
<sequence>MAREAADQRITAGQLALEIMHEIRNPLETLGHLCYLAEHEAENPAQVRNYMAMAEEQLRTLGRIASQTLSFAKLSQESRPIDLVTLAEAALRIHQRTVEARRIHLVRKLPRELTASIQASRILQVLSNLIGNALEAMPDEGQLTFRIRKCSGCVEFVVADNGSGIAPEAMEKLFRPFFTTKETGGNGLGLSLSKRIVEDHGGKISVRSSVHPRRHGSVFKVRLPH</sequence>
<dbReference type="InterPro" id="IPR005467">
    <property type="entry name" value="His_kinase_dom"/>
</dbReference>
<dbReference type="Pfam" id="PF02518">
    <property type="entry name" value="HATPase_c"/>
    <property type="match status" value="1"/>
</dbReference>
<dbReference type="PROSITE" id="PS50109">
    <property type="entry name" value="HIS_KIN"/>
    <property type="match status" value="1"/>
</dbReference>
<dbReference type="InterPro" id="IPR036890">
    <property type="entry name" value="HATPase_C_sf"/>
</dbReference>
<dbReference type="PRINTS" id="PR00344">
    <property type="entry name" value="BCTRLSENSOR"/>
</dbReference>
<dbReference type="InterPro" id="IPR003594">
    <property type="entry name" value="HATPase_dom"/>
</dbReference>
<dbReference type="SUPFAM" id="SSF47384">
    <property type="entry name" value="Homodimeric domain of signal transducing histidine kinase"/>
    <property type="match status" value="1"/>
</dbReference>
<dbReference type="RefSeq" id="WP_263414266.1">
    <property type="nucleotide sequence ID" value="NZ_BAABBH010000001.1"/>
</dbReference>
<protein>
    <recommendedName>
        <fullName evidence="2">histidine kinase</fullName>
        <ecNumber evidence="2">2.7.13.3</ecNumber>
    </recommendedName>
</protein>
<name>A0ABW9KEX4_9BACT</name>
<evidence type="ECO:0000256" key="8">
    <source>
        <dbReference type="ARBA" id="ARBA00023012"/>
    </source>
</evidence>
<evidence type="ECO:0000313" key="10">
    <source>
        <dbReference type="EMBL" id="MFN2974161.1"/>
    </source>
</evidence>
<dbReference type="InterPro" id="IPR004358">
    <property type="entry name" value="Sig_transdc_His_kin-like_C"/>
</dbReference>
<dbReference type="SUPFAM" id="SSF55874">
    <property type="entry name" value="ATPase domain of HSP90 chaperone/DNA topoisomerase II/histidine kinase"/>
    <property type="match status" value="1"/>
</dbReference>
<dbReference type="EMBL" id="JBJYXY010000001">
    <property type="protein sequence ID" value="MFN2974161.1"/>
    <property type="molecule type" value="Genomic_DNA"/>
</dbReference>
<feature type="domain" description="Histidine kinase" evidence="9">
    <location>
        <begin position="18"/>
        <end position="225"/>
    </location>
</feature>
<dbReference type="SMART" id="SM00387">
    <property type="entry name" value="HATPase_c"/>
    <property type="match status" value="1"/>
</dbReference>
<dbReference type="CDD" id="cd00075">
    <property type="entry name" value="HATPase"/>
    <property type="match status" value="1"/>
</dbReference>
<dbReference type="PANTHER" id="PTHR43065">
    <property type="entry name" value="SENSOR HISTIDINE KINASE"/>
    <property type="match status" value="1"/>
</dbReference>
<dbReference type="Proteomes" id="UP001634747">
    <property type="component" value="Unassembled WGS sequence"/>
</dbReference>
<evidence type="ECO:0000313" key="11">
    <source>
        <dbReference type="Proteomes" id="UP001634747"/>
    </source>
</evidence>
<evidence type="ECO:0000256" key="3">
    <source>
        <dbReference type="ARBA" id="ARBA00022553"/>
    </source>
</evidence>
<dbReference type="Gene3D" id="3.30.565.10">
    <property type="entry name" value="Histidine kinase-like ATPase, C-terminal domain"/>
    <property type="match status" value="1"/>
</dbReference>
<evidence type="ECO:0000256" key="2">
    <source>
        <dbReference type="ARBA" id="ARBA00012438"/>
    </source>
</evidence>
<keyword evidence="11" id="KW-1185">Reference proteome</keyword>
<keyword evidence="8" id="KW-0902">Two-component regulatory system</keyword>
<dbReference type="PANTHER" id="PTHR43065:SF10">
    <property type="entry name" value="PEROXIDE STRESS-ACTIVATED HISTIDINE KINASE MAK3"/>
    <property type="match status" value="1"/>
</dbReference>
<evidence type="ECO:0000259" key="9">
    <source>
        <dbReference type="PROSITE" id="PS50109"/>
    </source>
</evidence>
<evidence type="ECO:0000256" key="1">
    <source>
        <dbReference type="ARBA" id="ARBA00000085"/>
    </source>
</evidence>